<dbReference type="Gene3D" id="3.90.120.10">
    <property type="entry name" value="DNA Methylase, subunit A, domain 2"/>
    <property type="match status" value="1"/>
</dbReference>
<dbReference type="Pfam" id="PF00145">
    <property type="entry name" value="DNA_methylase"/>
    <property type="match status" value="1"/>
</dbReference>
<keyword evidence="3" id="KW-0808">Transferase</keyword>
<dbReference type="PANTHER" id="PTHR10629:SF50">
    <property type="entry name" value="DNA (CYTOSINE-5)-METHYLTRANSFERASE CMT3"/>
    <property type="match status" value="1"/>
</dbReference>
<accession>A0A8J5KKR3</accession>
<gene>
    <name evidence="5" type="ORF">ZIOFF_060054</name>
</gene>
<dbReference type="GO" id="GO:0003886">
    <property type="term" value="F:DNA (cytosine-5-)-methyltransferase activity"/>
    <property type="evidence" value="ECO:0007669"/>
    <property type="project" value="UniProtKB-EC"/>
</dbReference>
<proteinExistence type="predicted"/>
<dbReference type="Gene3D" id="3.40.50.150">
    <property type="entry name" value="Vaccinia Virus protein VP39"/>
    <property type="match status" value="2"/>
</dbReference>
<dbReference type="GO" id="GO:0032259">
    <property type="term" value="P:methylation"/>
    <property type="evidence" value="ECO:0007669"/>
    <property type="project" value="UniProtKB-KW"/>
</dbReference>
<keyword evidence="4" id="KW-0949">S-adenosyl-L-methionine</keyword>
<evidence type="ECO:0000256" key="1">
    <source>
        <dbReference type="ARBA" id="ARBA00011975"/>
    </source>
</evidence>
<dbReference type="GO" id="GO:0005634">
    <property type="term" value="C:nucleus"/>
    <property type="evidence" value="ECO:0007669"/>
    <property type="project" value="TreeGrafter"/>
</dbReference>
<evidence type="ECO:0000256" key="4">
    <source>
        <dbReference type="ARBA" id="ARBA00022691"/>
    </source>
</evidence>
<dbReference type="GO" id="GO:0044027">
    <property type="term" value="P:negative regulation of gene expression via chromosomal CpG island methylation"/>
    <property type="evidence" value="ECO:0007669"/>
    <property type="project" value="TreeGrafter"/>
</dbReference>
<reference evidence="5 6" key="1">
    <citation type="submission" date="2020-08" db="EMBL/GenBank/DDBJ databases">
        <title>Plant Genome Project.</title>
        <authorList>
            <person name="Zhang R.-G."/>
        </authorList>
    </citation>
    <scope>NUCLEOTIDE SEQUENCE [LARGE SCALE GENOMIC DNA]</scope>
    <source>
        <tissue evidence="5">Rhizome</tissue>
    </source>
</reference>
<dbReference type="PANTHER" id="PTHR10629">
    <property type="entry name" value="CYTOSINE-SPECIFIC METHYLTRANSFERASE"/>
    <property type="match status" value="1"/>
</dbReference>
<name>A0A8J5KKR3_ZINOF</name>
<evidence type="ECO:0000256" key="3">
    <source>
        <dbReference type="ARBA" id="ARBA00022679"/>
    </source>
</evidence>
<dbReference type="InterPro" id="IPR001525">
    <property type="entry name" value="C5_MeTfrase"/>
</dbReference>
<organism evidence="5 6">
    <name type="scientific">Zingiber officinale</name>
    <name type="common">Ginger</name>
    <name type="synonym">Amomum zingiber</name>
    <dbReference type="NCBI Taxonomy" id="94328"/>
    <lineage>
        <taxon>Eukaryota</taxon>
        <taxon>Viridiplantae</taxon>
        <taxon>Streptophyta</taxon>
        <taxon>Embryophyta</taxon>
        <taxon>Tracheophyta</taxon>
        <taxon>Spermatophyta</taxon>
        <taxon>Magnoliopsida</taxon>
        <taxon>Liliopsida</taxon>
        <taxon>Zingiberales</taxon>
        <taxon>Zingiberaceae</taxon>
        <taxon>Zingiber</taxon>
    </lineage>
</organism>
<dbReference type="SUPFAM" id="SSF53335">
    <property type="entry name" value="S-adenosyl-L-methionine-dependent methyltransferases"/>
    <property type="match status" value="1"/>
</dbReference>
<dbReference type="EMBL" id="JACMSC010000016">
    <property type="protein sequence ID" value="KAG6483409.1"/>
    <property type="molecule type" value="Genomic_DNA"/>
</dbReference>
<dbReference type="InterPro" id="IPR050390">
    <property type="entry name" value="C5-Methyltransferase"/>
</dbReference>
<evidence type="ECO:0000313" key="6">
    <source>
        <dbReference type="Proteomes" id="UP000734854"/>
    </source>
</evidence>
<dbReference type="AlphaFoldDB" id="A0A8J5KKR3"/>
<dbReference type="EC" id="2.1.1.37" evidence="1"/>
<comment type="caution">
    <text evidence="5">The sequence shown here is derived from an EMBL/GenBank/DDBJ whole genome shotgun (WGS) entry which is preliminary data.</text>
</comment>
<evidence type="ECO:0000256" key="2">
    <source>
        <dbReference type="ARBA" id="ARBA00022603"/>
    </source>
</evidence>
<dbReference type="GO" id="GO:0003677">
    <property type="term" value="F:DNA binding"/>
    <property type="evidence" value="ECO:0007669"/>
    <property type="project" value="TreeGrafter"/>
</dbReference>
<evidence type="ECO:0000313" key="5">
    <source>
        <dbReference type="EMBL" id="KAG6483409.1"/>
    </source>
</evidence>
<dbReference type="Proteomes" id="UP000734854">
    <property type="component" value="Unassembled WGS sequence"/>
</dbReference>
<protein>
    <recommendedName>
        <fullName evidence="1">DNA (cytosine-5-)-methyltransferase</fullName>
        <ecNumber evidence="1">2.1.1.37</ecNumber>
    </recommendedName>
</protein>
<keyword evidence="2" id="KW-0489">Methyltransferase</keyword>
<keyword evidence="6" id="KW-1185">Reference proteome</keyword>
<dbReference type="InterPro" id="IPR029063">
    <property type="entry name" value="SAM-dependent_MTases_sf"/>
</dbReference>
<sequence>MSRLVAMNYRQDFASIPLPTHDVVVRGGTPNEFEQNIVAYNEDQHPQLEKKLLLENAISDLPVIGNYEDRDEMPYGRPPITEFQKFIRLSRIEALASGSIVERPIAKYPLFDHRPFQLNEDDYQRVCAIPKKKGANFRDLPGVRVGNDNIVEWDPEVERVYLPSGKPLVILHPGHDRVLSIRENARLQGFPAYYQLRGSIKERYIQVGNAVAVPVARALGYALGQAYQGHRNSEPLLTLPRHFPVLDPASATIEAEESG</sequence>